<dbReference type="AlphaFoldDB" id="A0A182PM50"/>
<proteinExistence type="predicted"/>
<evidence type="ECO:0000313" key="1">
    <source>
        <dbReference type="EnsemblMetazoa" id="AEPI008023-PA"/>
    </source>
</evidence>
<name>A0A182PM50_9DIPT</name>
<accession>A0A182PM50</accession>
<dbReference type="VEuPathDB" id="VectorBase:AEPI008023"/>
<dbReference type="Proteomes" id="UP000075885">
    <property type="component" value="Unassembled WGS sequence"/>
</dbReference>
<evidence type="ECO:0000313" key="2">
    <source>
        <dbReference type="Proteomes" id="UP000075885"/>
    </source>
</evidence>
<sequence length="112" mass="12483">MLQPGQHVLDQADLGARLQVSHALLQNRDEHAPHLCLQVCRTVVQCSTVLTTSRFDTWPTSISPIRTANLRLSVIDIFTTSSGRLMSHKGGRAYYFHVDGHCTCGLRIDVLQ</sequence>
<reference evidence="2" key="1">
    <citation type="submission" date="2013-03" db="EMBL/GenBank/DDBJ databases">
        <title>The Genome Sequence of Anopheles epiroticus epiroticus2.</title>
        <authorList>
            <consortium name="The Broad Institute Genomics Platform"/>
            <person name="Neafsey D.E."/>
            <person name="Howell P."/>
            <person name="Walker B."/>
            <person name="Young S.K."/>
            <person name="Zeng Q."/>
            <person name="Gargeya S."/>
            <person name="Fitzgerald M."/>
            <person name="Haas B."/>
            <person name="Abouelleil A."/>
            <person name="Allen A.W."/>
            <person name="Alvarado L."/>
            <person name="Arachchi H.M."/>
            <person name="Berlin A.M."/>
            <person name="Chapman S.B."/>
            <person name="Gainer-Dewar J."/>
            <person name="Goldberg J."/>
            <person name="Griggs A."/>
            <person name="Gujja S."/>
            <person name="Hansen M."/>
            <person name="Howarth C."/>
            <person name="Imamovic A."/>
            <person name="Ireland A."/>
            <person name="Larimer J."/>
            <person name="McCowan C."/>
            <person name="Murphy C."/>
            <person name="Pearson M."/>
            <person name="Poon T.W."/>
            <person name="Priest M."/>
            <person name="Roberts A."/>
            <person name="Saif S."/>
            <person name="Shea T."/>
            <person name="Sisk P."/>
            <person name="Sykes S."/>
            <person name="Wortman J."/>
            <person name="Nusbaum C."/>
            <person name="Birren B."/>
        </authorList>
    </citation>
    <scope>NUCLEOTIDE SEQUENCE [LARGE SCALE GENOMIC DNA]</scope>
    <source>
        <strain evidence="2">Epiroticus2</strain>
    </source>
</reference>
<keyword evidence="2" id="KW-1185">Reference proteome</keyword>
<organism evidence="1 2">
    <name type="scientific">Anopheles epiroticus</name>
    <dbReference type="NCBI Taxonomy" id="199890"/>
    <lineage>
        <taxon>Eukaryota</taxon>
        <taxon>Metazoa</taxon>
        <taxon>Ecdysozoa</taxon>
        <taxon>Arthropoda</taxon>
        <taxon>Hexapoda</taxon>
        <taxon>Insecta</taxon>
        <taxon>Pterygota</taxon>
        <taxon>Neoptera</taxon>
        <taxon>Endopterygota</taxon>
        <taxon>Diptera</taxon>
        <taxon>Nematocera</taxon>
        <taxon>Culicoidea</taxon>
        <taxon>Culicidae</taxon>
        <taxon>Anophelinae</taxon>
        <taxon>Anopheles</taxon>
    </lineage>
</organism>
<protein>
    <submittedName>
        <fullName evidence="1">Uncharacterized protein</fullName>
    </submittedName>
</protein>
<dbReference type="EnsemblMetazoa" id="AEPI008023-RA">
    <property type="protein sequence ID" value="AEPI008023-PA"/>
    <property type="gene ID" value="AEPI008023"/>
</dbReference>
<reference evidence="1" key="2">
    <citation type="submission" date="2020-05" db="UniProtKB">
        <authorList>
            <consortium name="EnsemblMetazoa"/>
        </authorList>
    </citation>
    <scope>IDENTIFICATION</scope>
    <source>
        <strain evidence="1">Epiroticus2</strain>
    </source>
</reference>